<keyword evidence="1" id="KW-0472">Membrane</keyword>
<keyword evidence="1" id="KW-0812">Transmembrane</keyword>
<sequence>MTGGSLGIRSGSYGSLDKQLQNGVLPIQVASCARTKPSSKMSKEKETLIHWICKFTGRKKVGMLLLCVISAAVFVWVLYVGKGDDQESDNVRKVKDNLL</sequence>
<proteinExistence type="predicted"/>
<gene>
    <name evidence="2" type="ORF">F3Y22_tig00110895pilonHSYRG00570</name>
</gene>
<comment type="caution">
    <text evidence="2">The sequence shown here is derived from an EMBL/GenBank/DDBJ whole genome shotgun (WGS) entry which is preliminary data.</text>
</comment>
<organism evidence="2 3">
    <name type="scientific">Hibiscus syriacus</name>
    <name type="common">Rose of Sharon</name>
    <dbReference type="NCBI Taxonomy" id="106335"/>
    <lineage>
        <taxon>Eukaryota</taxon>
        <taxon>Viridiplantae</taxon>
        <taxon>Streptophyta</taxon>
        <taxon>Embryophyta</taxon>
        <taxon>Tracheophyta</taxon>
        <taxon>Spermatophyta</taxon>
        <taxon>Magnoliopsida</taxon>
        <taxon>eudicotyledons</taxon>
        <taxon>Gunneridae</taxon>
        <taxon>Pentapetalae</taxon>
        <taxon>rosids</taxon>
        <taxon>malvids</taxon>
        <taxon>Malvales</taxon>
        <taxon>Malvaceae</taxon>
        <taxon>Malvoideae</taxon>
        <taxon>Hibiscus</taxon>
    </lineage>
</organism>
<reference evidence="2" key="1">
    <citation type="submission" date="2019-09" db="EMBL/GenBank/DDBJ databases">
        <title>Draft genome information of white flower Hibiscus syriacus.</title>
        <authorList>
            <person name="Kim Y.-M."/>
        </authorList>
    </citation>
    <scope>NUCLEOTIDE SEQUENCE [LARGE SCALE GENOMIC DNA]</scope>
    <source>
        <strain evidence="2">YM2019G1</strain>
    </source>
</reference>
<keyword evidence="1" id="KW-1133">Transmembrane helix</keyword>
<protein>
    <submittedName>
        <fullName evidence="2">Uncharacterized protein</fullName>
    </submittedName>
</protein>
<feature type="transmembrane region" description="Helical" evidence="1">
    <location>
        <begin position="61"/>
        <end position="79"/>
    </location>
</feature>
<evidence type="ECO:0000256" key="1">
    <source>
        <dbReference type="SAM" id="Phobius"/>
    </source>
</evidence>
<dbReference type="Proteomes" id="UP000436088">
    <property type="component" value="Unassembled WGS sequence"/>
</dbReference>
<name>A0A6A2ZFZ7_HIBSY</name>
<dbReference type="EMBL" id="VEPZ02001152">
    <property type="protein sequence ID" value="KAE8690486.1"/>
    <property type="molecule type" value="Genomic_DNA"/>
</dbReference>
<keyword evidence="3" id="KW-1185">Reference proteome</keyword>
<evidence type="ECO:0000313" key="3">
    <source>
        <dbReference type="Proteomes" id="UP000436088"/>
    </source>
</evidence>
<dbReference type="AlphaFoldDB" id="A0A6A2ZFZ7"/>
<evidence type="ECO:0000313" key="2">
    <source>
        <dbReference type="EMBL" id="KAE8690486.1"/>
    </source>
</evidence>
<accession>A0A6A2ZFZ7</accession>